<name>A0ACC2JFB5_9PEZI</name>
<reference evidence="1" key="1">
    <citation type="submission" date="2022-12" db="EMBL/GenBank/DDBJ databases">
        <title>Genome Sequence of Lasiodiplodia mahajangana.</title>
        <authorList>
            <person name="Buettner E."/>
        </authorList>
    </citation>
    <scope>NUCLEOTIDE SEQUENCE</scope>
    <source>
        <strain evidence="1">VT137</strain>
    </source>
</reference>
<accession>A0ACC2JFB5</accession>
<keyword evidence="2" id="KW-1185">Reference proteome</keyword>
<sequence length="608" mass="65198">MDDLGETAPGSSVPAEGPSKTPQNEINPDVVATAAQGRVRHDTSDMPSTADAPKEEERPHGIKLALIVTSMIFVQFVVMLDLSIVSTAIPSITNEFHSLGDIGWYGSAYELASASMQPMTGRIYTNFKAKWAFFTFFFIFEVGSLFCGVAPSSQFLIVGRAIAGLGSAGLLTGGLTIITACLPKDRQPAMLGAMIAIGQIGMASGPLIGGAFTQYVSWRWSFYVNLPIGGVIAAFLIFVRIPDGAEKPPVRDVLRTFVKTMDVVGFVLFAPAAIMLFLALQWGGNQYAWNSSTIIGLLVGTVATFAVFFFWESRQKDTAMVPPPIIKQRIVWSSCATMFFNIGIANCVSYWLPVYFQAIGNSSPFMSGVLLLPNILIQSVAIFASGLLVQRFGYYLPSILLGEALSSVGLGLLSTLTPTFPLARRVGFQVIAGFGMGCATTIPVIAVQSLIPLHQIPTIMSIILFCQNLGGAAFLAFAQTVFSQTFNQNIAKYAPTADAAAIRAAGATGFRQFVTAEQLGGVLAAYAYTIDNVWYLAAGAAVGAFITGMNMGWKDIRKKSESQSPDEDRNNTESIHVGRRSSIDHELGTLGSEDMELAETAPRNDSSH</sequence>
<organism evidence="1 2">
    <name type="scientific">Lasiodiplodia mahajangana</name>
    <dbReference type="NCBI Taxonomy" id="1108764"/>
    <lineage>
        <taxon>Eukaryota</taxon>
        <taxon>Fungi</taxon>
        <taxon>Dikarya</taxon>
        <taxon>Ascomycota</taxon>
        <taxon>Pezizomycotina</taxon>
        <taxon>Dothideomycetes</taxon>
        <taxon>Dothideomycetes incertae sedis</taxon>
        <taxon>Botryosphaeriales</taxon>
        <taxon>Botryosphaeriaceae</taxon>
        <taxon>Lasiodiplodia</taxon>
    </lineage>
</organism>
<dbReference type="Proteomes" id="UP001153332">
    <property type="component" value="Unassembled WGS sequence"/>
</dbReference>
<protein>
    <submittedName>
        <fullName evidence="1">Uncharacterized protein</fullName>
    </submittedName>
</protein>
<evidence type="ECO:0000313" key="2">
    <source>
        <dbReference type="Proteomes" id="UP001153332"/>
    </source>
</evidence>
<gene>
    <name evidence="1" type="ORF">O1611_g7421</name>
</gene>
<comment type="caution">
    <text evidence="1">The sequence shown here is derived from an EMBL/GenBank/DDBJ whole genome shotgun (WGS) entry which is preliminary data.</text>
</comment>
<dbReference type="EMBL" id="JAPUUL010001964">
    <property type="protein sequence ID" value="KAJ8126216.1"/>
    <property type="molecule type" value="Genomic_DNA"/>
</dbReference>
<proteinExistence type="predicted"/>
<evidence type="ECO:0000313" key="1">
    <source>
        <dbReference type="EMBL" id="KAJ8126216.1"/>
    </source>
</evidence>